<dbReference type="InterPro" id="IPR039398">
    <property type="entry name" value="Deltex_fam"/>
</dbReference>
<dbReference type="Gene3D" id="3.30.40.10">
    <property type="entry name" value="Zinc/RING finger domain, C3HC4 (zinc finger)"/>
    <property type="match status" value="1"/>
</dbReference>
<proteinExistence type="inferred from homology"/>
<keyword evidence="7 9" id="KW-0862">Zinc</keyword>
<keyword evidence="9" id="KW-0963">Cytoplasm</keyword>
<feature type="compositionally biased region" description="Basic and acidic residues" evidence="10">
    <location>
        <begin position="25"/>
        <end position="60"/>
    </location>
</feature>
<dbReference type="PROSITE" id="PS50089">
    <property type="entry name" value="ZF_RING_2"/>
    <property type="match status" value="1"/>
</dbReference>
<evidence type="ECO:0000256" key="7">
    <source>
        <dbReference type="ARBA" id="ARBA00022833"/>
    </source>
</evidence>
<dbReference type="Pfam" id="PF13923">
    <property type="entry name" value="zf-C3HC4_2"/>
    <property type="match status" value="1"/>
</dbReference>
<dbReference type="PANTHER" id="PTHR12622">
    <property type="entry name" value="DELTEX-RELATED"/>
    <property type="match status" value="1"/>
</dbReference>
<feature type="region of interest" description="Disordered" evidence="10">
    <location>
        <begin position="1"/>
        <end position="174"/>
    </location>
</feature>
<dbReference type="InterPro" id="IPR001841">
    <property type="entry name" value="Znf_RING"/>
</dbReference>
<keyword evidence="4 9" id="KW-0808">Transferase</keyword>
<evidence type="ECO:0000313" key="12">
    <source>
        <dbReference type="EMBL" id="WAR21317.1"/>
    </source>
</evidence>
<protein>
    <recommendedName>
        <fullName evidence="9">E3 ubiquitin-protein ligase</fullName>
        <ecNumber evidence="9">2.3.2.27</ecNumber>
    </recommendedName>
</protein>
<dbReference type="InterPro" id="IPR039396">
    <property type="entry name" value="Deltex_C"/>
</dbReference>
<evidence type="ECO:0000256" key="3">
    <source>
        <dbReference type="ARBA" id="ARBA00009413"/>
    </source>
</evidence>
<reference evidence="12" key="1">
    <citation type="submission" date="2022-11" db="EMBL/GenBank/DDBJ databases">
        <title>Centuries of genome instability and evolution in soft-shell clam transmissible cancer (bioRxiv).</title>
        <authorList>
            <person name="Hart S.F.M."/>
            <person name="Yonemitsu M.A."/>
            <person name="Giersch R.M."/>
            <person name="Beal B.F."/>
            <person name="Arriagada G."/>
            <person name="Davis B.W."/>
            <person name="Ostrander E.A."/>
            <person name="Goff S.P."/>
            <person name="Metzger M.J."/>
        </authorList>
    </citation>
    <scope>NUCLEOTIDE SEQUENCE</scope>
    <source>
        <strain evidence="12">MELC-2E11</strain>
        <tissue evidence="12">Siphon/mantle</tissue>
    </source>
</reference>
<accession>A0ABY7FIC4</accession>
<comment type="similarity">
    <text evidence="3 9">Belongs to the Deltex family.</text>
</comment>
<evidence type="ECO:0000256" key="6">
    <source>
        <dbReference type="ARBA" id="ARBA00022771"/>
    </source>
</evidence>
<comment type="pathway">
    <text evidence="2 9">Protein modification; protein ubiquitination.</text>
</comment>
<dbReference type="EC" id="2.3.2.27" evidence="9"/>
<dbReference type="Pfam" id="PF18102">
    <property type="entry name" value="DTC"/>
    <property type="match status" value="1"/>
</dbReference>
<dbReference type="SUPFAM" id="SSF57850">
    <property type="entry name" value="RING/U-box"/>
    <property type="match status" value="1"/>
</dbReference>
<dbReference type="InterPro" id="IPR013083">
    <property type="entry name" value="Znf_RING/FYVE/PHD"/>
</dbReference>
<evidence type="ECO:0000256" key="9">
    <source>
        <dbReference type="RuleBase" id="RU367105"/>
    </source>
</evidence>
<evidence type="ECO:0000256" key="8">
    <source>
        <dbReference type="PROSITE-ProRule" id="PRU00175"/>
    </source>
</evidence>
<comment type="catalytic activity">
    <reaction evidence="1 9">
        <text>S-ubiquitinyl-[E2 ubiquitin-conjugating enzyme]-L-cysteine + [acceptor protein]-L-lysine = [E2 ubiquitin-conjugating enzyme]-L-cysteine + N(6)-ubiquitinyl-[acceptor protein]-L-lysine.</text>
        <dbReference type="EC" id="2.3.2.27"/>
    </reaction>
</comment>
<evidence type="ECO:0000256" key="1">
    <source>
        <dbReference type="ARBA" id="ARBA00000900"/>
    </source>
</evidence>
<feature type="compositionally biased region" description="Low complexity" evidence="10">
    <location>
        <begin position="7"/>
        <end position="17"/>
    </location>
</feature>
<keyword evidence="6 8" id="KW-0863">Zinc-finger</keyword>
<evidence type="ECO:0000256" key="4">
    <source>
        <dbReference type="ARBA" id="ARBA00022679"/>
    </source>
</evidence>
<dbReference type="EMBL" id="CP111023">
    <property type="protein sequence ID" value="WAR21317.1"/>
    <property type="molecule type" value="Genomic_DNA"/>
</dbReference>
<feature type="compositionally biased region" description="Basic and acidic residues" evidence="10">
    <location>
        <begin position="115"/>
        <end position="143"/>
    </location>
</feature>
<keyword evidence="13" id="KW-1185">Reference proteome</keyword>
<keyword evidence="5 9" id="KW-0479">Metal-binding</keyword>
<evidence type="ECO:0000259" key="11">
    <source>
        <dbReference type="PROSITE" id="PS50089"/>
    </source>
</evidence>
<evidence type="ECO:0000256" key="10">
    <source>
        <dbReference type="SAM" id="MobiDB-lite"/>
    </source>
</evidence>
<organism evidence="12 13">
    <name type="scientific">Mya arenaria</name>
    <name type="common">Soft-shell clam</name>
    <dbReference type="NCBI Taxonomy" id="6604"/>
    <lineage>
        <taxon>Eukaryota</taxon>
        <taxon>Metazoa</taxon>
        <taxon>Spiralia</taxon>
        <taxon>Lophotrochozoa</taxon>
        <taxon>Mollusca</taxon>
        <taxon>Bivalvia</taxon>
        <taxon>Autobranchia</taxon>
        <taxon>Heteroconchia</taxon>
        <taxon>Euheterodonta</taxon>
        <taxon>Imparidentia</taxon>
        <taxon>Neoheterodontei</taxon>
        <taxon>Myida</taxon>
        <taxon>Myoidea</taxon>
        <taxon>Myidae</taxon>
        <taxon>Mya</taxon>
    </lineage>
</organism>
<evidence type="ECO:0000256" key="2">
    <source>
        <dbReference type="ARBA" id="ARBA00004906"/>
    </source>
</evidence>
<dbReference type="InterPro" id="IPR039399">
    <property type="entry name" value="Deltex_C_sf"/>
</dbReference>
<evidence type="ECO:0000256" key="5">
    <source>
        <dbReference type="ARBA" id="ARBA00022723"/>
    </source>
</evidence>
<gene>
    <name evidence="12" type="ORF">MAR_015291</name>
</gene>
<feature type="domain" description="RING-type" evidence="11">
    <location>
        <begin position="183"/>
        <end position="220"/>
    </location>
</feature>
<dbReference type="CDD" id="cd09633">
    <property type="entry name" value="Deltex_C"/>
    <property type="match status" value="1"/>
</dbReference>
<dbReference type="Proteomes" id="UP001164746">
    <property type="component" value="Chromosome 12"/>
</dbReference>
<evidence type="ECO:0000313" key="13">
    <source>
        <dbReference type="Proteomes" id="UP001164746"/>
    </source>
</evidence>
<feature type="compositionally biased region" description="Polar residues" evidence="10">
    <location>
        <begin position="61"/>
        <end position="73"/>
    </location>
</feature>
<dbReference type="Gene3D" id="3.30.390.130">
    <property type="match status" value="1"/>
</dbReference>
<dbReference type="SMART" id="SM00184">
    <property type="entry name" value="RING"/>
    <property type="match status" value="1"/>
</dbReference>
<sequence length="382" mass="42868">MAITTVKKAASKAASKSPNLNLPKARSEPRTPERPKYSTRKDSTNKHNGTIDKENRESKQPDPSSNIPAATSSHRARQPIQDTTEQTEAKIPPKPNTSRTGNVQIYDADDDDEEGPSKSKERDKDSNERTNNSKERDNDSDREYSEDDDDNSDVQLSDSDDENDEGASCQAKDSKPNKTEEICVICMETVKNPRTLLCGHVFCEDCIEQQFTYKEACPTCGRVVGTIEGDQPDGKMTITIDDLTHCAGFEHVGQIIITYSFENGKQGPSHPNPGAIYKGITRKAFLPKNEHGKRICKMLWVAFERRLVFTVGSSRTTGKEGVITWNDIHHKTDPKPNSQFGYPDDSYLDRVTDELKAKGVTEDDIVDTSFELLLRRGWRPRR</sequence>
<name>A0ABY7FIC4_MYAAR</name>
<dbReference type="InterPro" id="IPR017907">
    <property type="entry name" value="Znf_RING_CS"/>
</dbReference>
<comment type="subcellular location">
    <subcellularLocation>
        <location evidence="9">Cytoplasm</location>
    </subcellularLocation>
</comment>
<dbReference type="PROSITE" id="PS00518">
    <property type="entry name" value="ZF_RING_1"/>
    <property type="match status" value="1"/>
</dbReference>
<feature type="compositionally biased region" description="Acidic residues" evidence="10">
    <location>
        <begin position="144"/>
        <end position="165"/>
    </location>
</feature>